<dbReference type="PANTHER" id="PTHR47655:SF2">
    <property type="entry name" value="QUINIC ACID UTILIZATION ACTIVATOR"/>
    <property type="match status" value="1"/>
</dbReference>
<keyword evidence="2" id="KW-1185">Reference proteome</keyword>
<evidence type="ECO:0000313" key="1">
    <source>
        <dbReference type="EMBL" id="PKX90484.1"/>
    </source>
</evidence>
<dbReference type="InterPro" id="IPR052783">
    <property type="entry name" value="Metabolic/Drug-Res_Regulator"/>
</dbReference>
<dbReference type="GeneID" id="36536568"/>
<proteinExistence type="predicted"/>
<dbReference type="EMBL" id="MSZS01000008">
    <property type="protein sequence ID" value="PKX90484.1"/>
    <property type="molecule type" value="Genomic_DNA"/>
</dbReference>
<dbReference type="VEuPathDB" id="FungiDB:P174DRAFT_454519"/>
<dbReference type="AlphaFoldDB" id="A0A2I1BYQ6"/>
<protein>
    <recommendedName>
        <fullName evidence="3">Transcription factor domain-containing protein</fullName>
    </recommendedName>
</protein>
<dbReference type="OrthoDB" id="2534600at2759"/>
<dbReference type="Proteomes" id="UP000234474">
    <property type="component" value="Unassembled WGS sequence"/>
</dbReference>
<comment type="caution">
    <text evidence="1">The sequence shown here is derived from an EMBL/GenBank/DDBJ whole genome shotgun (WGS) entry which is preliminary data.</text>
</comment>
<evidence type="ECO:0008006" key="3">
    <source>
        <dbReference type="Google" id="ProtNLM"/>
    </source>
</evidence>
<accession>A0A2I1BYQ6</accession>
<dbReference type="GO" id="GO:0003700">
    <property type="term" value="F:DNA-binding transcription factor activity"/>
    <property type="evidence" value="ECO:0007669"/>
    <property type="project" value="TreeGrafter"/>
</dbReference>
<dbReference type="GO" id="GO:0045944">
    <property type="term" value="P:positive regulation of transcription by RNA polymerase II"/>
    <property type="evidence" value="ECO:0007669"/>
    <property type="project" value="TreeGrafter"/>
</dbReference>
<reference evidence="2" key="1">
    <citation type="journal article" date="2018" name="Proc. Natl. Acad. Sci. U.S.A.">
        <title>Linking secondary metabolites to gene clusters through genome sequencing of six diverse Aspergillus species.</title>
        <authorList>
            <person name="Kaerboelling I."/>
            <person name="Vesth T.C."/>
            <person name="Frisvad J.C."/>
            <person name="Nybo J.L."/>
            <person name="Theobald S."/>
            <person name="Kuo A."/>
            <person name="Bowyer P."/>
            <person name="Matsuda Y."/>
            <person name="Mondo S."/>
            <person name="Lyhne E.K."/>
            <person name="Kogle M.E."/>
            <person name="Clum A."/>
            <person name="Lipzen A."/>
            <person name="Salamov A."/>
            <person name="Ngan C.Y."/>
            <person name="Daum C."/>
            <person name="Chiniquy J."/>
            <person name="Barry K."/>
            <person name="LaButti K."/>
            <person name="Haridas S."/>
            <person name="Simmons B.A."/>
            <person name="Magnuson J.K."/>
            <person name="Mortensen U.H."/>
            <person name="Larsen T.O."/>
            <person name="Grigoriev I.V."/>
            <person name="Baker S.E."/>
            <person name="Andersen M.R."/>
        </authorList>
    </citation>
    <scope>NUCLEOTIDE SEQUENCE [LARGE SCALE GENOMIC DNA]</scope>
    <source>
        <strain evidence="2">IBT 16806</strain>
    </source>
</reference>
<sequence length="253" mass="28070">MFRAVIAYSSVTDPDHNHGRPNSMQILHSVKRRILPQSDKLELGHIQALLILVLLHLQVGDIKLAWVLVGQATRLVTMLSTVSKSRFLHTVHACILLDSITSALLNRSPCLPCLSLEEQLVYGPVQEDDVEEWDHWTARNGFTSKGPLRALSTFNAERQLMQLLTRVLYCPVDLAQLHALLLEIQEQQAILLAQYSDPSSDSATPPLLTLHLTAGFVILALVRHCGSPSADMIDLTAFAHNLRFCAGDLEKTS</sequence>
<dbReference type="CDD" id="cd12148">
    <property type="entry name" value="fungal_TF_MHR"/>
    <property type="match status" value="1"/>
</dbReference>
<dbReference type="RefSeq" id="XP_024679079.1">
    <property type="nucleotide sequence ID" value="XM_024829242.1"/>
</dbReference>
<organism evidence="1 2">
    <name type="scientific">Aspergillus novofumigatus (strain IBT 16806)</name>
    <dbReference type="NCBI Taxonomy" id="1392255"/>
    <lineage>
        <taxon>Eukaryota</taxon>
        <taxon>Fungi</taxon>
        <taxon>Dikarya</taxon>
        <taxon>Ascomycota</taxon>
        <taxon>Pezizomycotina</taxon>
        <taxon>Eurotiomycetes</taxon>
        <taxon>Eurotiomycetidae</taxon>
        <taxon>Eurotiales</taxon>
        <taxon>Aspergillaceae</taxon>
        <taxon>Aspergillus</taxon>
        <taxon>Aspergillus subgen. Fumigati</taxon>
    </lineage>
</organism>
<evidence type="ECO:0000313" key="2">
    <source>
        <dbReference type="Proteomes" id="UP000234474"/>
    </source>
</evidence>
<name>A0A2I1BYQ6_ASPN1</name>
<dbReference type="PANTHER" id="PTHR47655">
    <property type="entry name" value="QUINIC ACID UTILIZATION ACTIVATOR"/>
    <property type="match status" value="1"/>
</dbReference>
<gene>
    <name evidence="1" type="ORF">P174DRAFT_454519</name>
</gene>
<dbReference type="STRING" id="1392255.A0A2I1BYQ6"/>